<keyword evidence="4" id="KW-0963">Cytoplasm</keyword>
<proteinExistence type="inferred from homology"/>
<comment type="subcellular location">
    <subcellularLocation>
        <location evidence="2">Cytoplasm</location>
    </subcellularLocation>
    <subcellularLocation>
        <location evidence="1">Nucleus</location>
    </subcellularLocation>
</comment>
<comment type="similarity">
    <text evidence="3">Belongs to the SPOT14 family.</text>
</comment>
<evidence type="ECO:0000256" key="1">
    <source>
        <dbReference type="ARBA" id="ARBA00004123"/>
    </source>
</evidence>
<dbReference type="EMBL" id="SCEB01001537">
    <property type="protein sequence ID" value="RXM96624.1"/>
    <property type="molecule type" value="Genomic_DNA"/>
</dbReference>
<sequence>MQSAEPKNQKSCLVATLSRYTSAVRNMEHTIMLPSLLRDVPPKEPEDTFAAEGNNKDLYEYYLMLKSVRNVVESGLMPPDERKALSAPMETLEDSDPETLFHFHLTGLFSVLNNLTTSSHVLTRRYKEVIGLSN</sequence>
<dbReference type="InterPro" id="IPR009786">
    <property type="entry name" value="Spot_14"/>
</dbReference>
<accession>A0A662YIM5</accession>
<dbReference type="AlphaFoldDB" id="A0A662YIM5"/>
<dbReference type="PANTHER" id="PTHR14315">
    <property type="entry name" value="SPOT14 FAMILY MEMBER"/>
    <property type="match status" value="1"/>
</dbReference>
<dbReference type="Gene3D" id="6.10.140.1610">
    <property type="match status" value="1"/>
</dbReference>
<dbReference type="InterPro" id="IPR053719">
    <property type="entry name" value="Lipogen_MT_Stabilize_sf"/>
</dbReference>
<evidence type="ECO:0000256" key="5">
    <source>
        <dbReference type="ARBA" id="ARBA00023242"/>
    </source>
</evidence>
<keyword evidence="7" id="KW-1185">Reference proteome</keyword>
<evidence type="ECO:0000256" key="2">
    <source>
        <dbReference type="ARBA" id="ARBA00004496"/>
    </source>
</evidence>
<name>A0A662YIM5_ACIRT</name>
<evidence type="ECO:0000313" key="7">
    <source>
        <dbReference type="Proteomes" id="UP000289886"/>
    </source>
</evidence>
<evidence type="ECO:0000256" key="4">
    <source>
        <dbReference type="ARBA" id="ARBA00022490"/>
    </source>
</evidence>
<keyword evidence="5" id="KW-0539">Nucleus</keyword>
<dbReference type="GO" id="GO:0005634">
    <property type="term" value="C:nucleus"/>
    <property type="evidence" value="ECO:0007669"/>
    <property type="project" value="UniProtKB-SubCell"/>
</dbReference>
<reference evidence="6 7" key="1">
    <citation type="submission" date="2019-01" db="EMBL/GenBank/DDBJ databases">
        <title>Draft Genome and Complete Hox-Cluster Characterization of the Sterlet Sturgeon (Acipenser ruthenus).</title>
        <authorList>
            <person name="Wei Q."/>
        </authorList>
    </citation>
    <scope>NUCLEOTIDE SEQUENCE [LARGE SCALE GENOMIC DNA]</scope>
    <source>
        <strain evidence="6">WHYD16114868_AA</strain>
        <tissue evidence="6">Blood</tissue>
    </source>
</reference>
<dbReference type="GO" id="GO:0046890">
    <property type="term" value="P:regulation of lipid biosynthetic process"/>
    <property type="evidence" value="ECO:0007669"/>
    <property type="project" value="TreeGrafter"/>
</dbReference>
<organism evidence="6 7">
    <name type="scientific">Acipenser ruthenus</name>
    <name type="common">Sterlet sturgeon</name>
    <dbReference type="NCBI Taxonomy" id="7906"/>
    <lineage>
        <taxon>Eukaryota</taxon>
        <taxon>Metazoa</taxon>
        <taxon>Chordata</taxon>
        <taxon>Craniata</taxon>
        <taxon>Vertebrata</taxon>
        <taxon>Euteleostomi</taxon>
        <taxon>Actinopterygii</taxon>
        <taxon>Chondrostei</taxon>
        <taxon>Acipenseriformes</taxon>
        <taxon>Acipenseridae</taxon>
        <taxon>Acipenser</taxon>
    </lineage>
</organism>
<dbReference type="Proteomes" id="UP000289886">
    <property type="component" value="Unassembled WGS sequence"/>
</dbReference>
<dbReference type="GO" id="GO:0005829">
    <property type="term" value="C:cytosol"/>
    <property type="evidence" value="ECO:0007669"/>
    <property type="project" value="TreeGrafter"/>
</dbReference>
<dbReference type="Pfam" id="PF07084">
    <property type="entry name" value="Spot_14"/>
    <property type="match status" value="1"/>
</dbReference>
<evidence type="ECO:0000313" key="6">
    <source>
        <dbReference type="EMBL" id="RXM96624.1"/>
    </source>
</evidence>
<protein>
    <submittedName>
        <fullName evidence="6">Mid1-interacting protein 1-B</fullName>
    </submittedName>
</protein>
<dbReference type="PANTHER" id="PTHR14315:SF20">
    <property type="entry name" value="SIMILAR TO VERTEBRATE MID1 INTERACTING-LIKE PROTEIN"/>
    <property type="match status" value="1"/>
</dbReference>
<gene>
    <name evidence="6" type="ORF">EOD39_15463</name>
</gene>
<evidence type="ECO:0000256" key="3">
    <source>
        <dbReference type="ARBA" id="ARBA00009488"/>
    </source>
</evidence>
<comment type="caution">
    <text evidence="6">The sequence shown here is derived from an EMBL/GenBank/DDBJ whole genome shotgun (WGS) entry which is preliminary data.</text>
</comment>